<protein>
    <submittedName>
        <fullName evidence="1">Uncharacterized protein</fullName>
    </submittedName>
</protein>
<organism evidence="1">
    <name type="scientific">marine sediment metagenome</name>
    <dbReference type="NCBI Taxonomy" id="412755"/>
    <lineage>
        <taxon>unclassified sequences</taxon>
        <taxon>metagenomes</taxon>
        <taxon>ecological metagenomes</taxon>
    </lineage>
</organism>
<feature type="non-terminal residue" evidence="1">
    <location>
        <position position="97"/>
    </location>
</feature>
<comment type="caution">
    <text evidence="1">The sequence shown here is derived from an EMBL/GenBank/DDBJ whole genome shotgun (WGS) entry which is preliminary data.</text>
</comment>
<reference evidence="1" key="1">
    <citation type="journal article" date="2014" name="Front. Microbiol.">
        <title>High frequency of phylogenetically diverse reductive dehalogenase-homologous genes in deep subseafloor sedimentary metagenomes.</title>
        <authorList>
            <person name="Kawai M."/>
            <person name="Futagami T."/>
            <person name="Toyoda A."/>
            <person name="Takaki Y."/>
            <person name="Nishi S."/>
            <person name="Hori S."/>
            <person name="Arai W."/>
            <person name="Tsubouchi T."/>
            <person name="Morono Y."/>
            <person name="Uchiyama I."/>
            <person name="Ito T."/>
            <person name="Fujiyama A."/>
            <person name="Inagaki F."/>
            <person name="Takami H."/>
        </authorList>
    </citation>
    <scope>NUCLEOTIDE SEQUENCE</scope>
    <source>
        <strain evidence="1">Expedition CK06-06</strain>
    </source>
</reference>
<sequence length="97" mass="11115">MKKILSIFIIALLLFSGFISQASLIRNLSDDFDPLVDIFLTVDIISIRALDEIETSSDPDFFVNVKINDEEFTSPIWYDDSYLYDPWSVSTDIPDDV</sequence>
<evidence type="ECO:0000313" key="1">
    <source>
        <dbReference type="EMBL" id="GAG75207.1"/>
    </source>
</evidence>
<accession>X1B1I6</accession>
<name>X1B1I6_9ZZZZ</name>
<dbReference type="EMBL" id="BART01015817">
    <property type="protein sequence ID" value="GAG75207.1"/>
    <property type="molecule type" value="Genomic_DNA"/>
</dbReference>
<dbReference type="AlphaFoldDB" id="X1B1I6"/>
<gene>
    <name evidence="1" type="ORF">S01H4_30613</name>
</gene>
<proteinExistence type="predicted"/>